<dbReference type="InterPro" id="IPR041588">
    <property type="entry name" value="Integrase_H2C2"/>
</dbReference>
<protein>
    <recommendedName>
        <fullName evidence="2">Integrase zinc-binding domain-containing protein</fullName>
    </recommendedName>
</protein>
<keyword evidence="4" id="KW-1185">Reference proteome</keyword>
<evidence type="ECO:0000313" key="4">
    <source>
        <dbReference type="Proteomes" id="UP000008909"/>
    </source>
</evidence>
<dbReference type="Pfam" id="PF17921">
    <property type="entry name" value="Integrase_H2C2"/>
    <property type="match status" value="1"/>
</dbReference>
<evidence type="ECO:0000313" key="3">
    <source>
        <dbReference type="EMBL" id="GAA54202.1"/>
    </source>
</evidence>
<dbReference type="AlphaFoldDB" id="G7YMM1"/>
<evidence type="ECO:0000259" key="2">
    <source>
        <dbReference type="Pfam" id="PF17921"/>
    </source>
</evidence>
<evidence type="ECO:0000256" key="1">
    <source>
        <dbReference type="SAM" id="MobiDB-lite"/>
    </source>
</evidence>
<organism evidence="3 4">
    <name type="scientific">Clonorchis sinensis</name>
    <name type="common">Chinese liver fluke</name>
    <dbReference type="NCBI Taxonomy" id="79923"/>
    <lineage>
        <taxon>Eukaryota</taxon>
        <taxon>Metazoa</taxon>
        <taxon>Spiralia</taxon>
        <taxon>Lophotrochozoa</taxon>
        <taxon>Platyhelminthes</taxon>
        <taxon>Trematoda</taxon>
        <taxon>Digenea</taxon>
        <taxon>Opisthorchiida</taxon>
        <taxon>Opisthorchiata</taxon>
        <taxon>Opisthorchiidae</taxon>
        <taxon>Clonorchis</taxon>
    </lineage>
</organism>
<reference evidence="3" key="1">
    <citation type="journal article" date="2011" name="Genome Biol.">
        <title>The draft genome of the carcinogenic human liver fluke Clonorchis sinensis.</title>
        <authorList>
            <person name="Wang X."/>
            <person name="Chen W."/>
            <person name="Huang Y."/>
            <person name="Sun J."/>
            <person name="Men J."/>
            <person name="Liu H."/>
            <person name="Luo F."/>
            <person name="Guo L."/>
            <person name="Lv X."/>
            <person name="Deng C."/>
            <person name="Zhou C."/>
            <person name="Fan Y."/>
            <person name="Li X."/>
            <person name="Huang L."/>
            <person name="Hu Y."/>
            <person name="Liang C."/>
            <person name="Hu X."/>
            <person name="Xu J."/>
            <person name="Yu X."/>
        </authorList>
    </citation>
    <scope>NUCLEOTIDE SEQUENCE [LARGE SCALE GENOMIC DNA]</scope>
    <source>
        <strain evidence="3">Henan</strain>
    </source>
</reference>
<name>G7YMM1_CLOSI</name>
<reference key="2">
    <citation type="submission" date="2011-10" db="EMBL/GenBank/DDBJ databases">
        <title>The genome and transcriptome sequence of Clonorchis sinensis provide insights into the carcinogenic liver fluke.</title>
        <authorList>
            <person name="Wang X."/>
            <person name="Huang Y."/>
            <person name="Chen W."/>
            <person name="Liu H."/>
            <person name="Guo L."/>
            <person name="Chen Y."/>
            <person name="Luo F."/>
            <person name="Zhou W."/>
            <person name="Sun J."/>
            <person name="Mao Q."/>
            <person name="Liang P."/>
            <person name="Zhou C."/>
            <person name="Tian Y."/>
            <person name="Men J."/>
            <person name="Lv X."/>
            <person name="Huang L."/>
            <person name="Zhou J."/>
            <person name="Hu Y."/>
            <person name="Li R."/>
            <person name="Zhang F."/>
            <person name="Lei H."/>
            <person name="Li X."/>
            <person name="Hu X."/>
            <person name="Liang C."/>
            <person name="Xu J."/>
            <person name="Wu Z."/>
            <person name="Yu X."/>
        </authorList>
    </citation>
    <scope>NUCLEOTIDE SEQUENCE</scope>
    <source>
        <strain>Henan</strain>
    </source>
</reference>
<dbReference type="Gene3D" id="1.10.340.70">
    <property type="match status" value="1"/>
</dbReference>
<feature type="region of interest" description="Disordered" evidence="1">
    <location>
        <begin position="267"/>
        <end position="287"/>
    </location>
</feature>
<gene>
    <name evidence="3" type="ORF">CLF_112607</name>
</gene>
<accession>G7YMM1</accession>
<dbReference type="Proteomes" id="UP000008909">
    <property type="component" value="Unassembled WGS sequence"/>
</dbReference>
<sequence length="464" mass="53444">MNKMKRSSMEPRCKKMTVDDEYGRGLHLQGPFIVYEDYKLVDVIFEASGAVHFLSYEHGKRGIHPVPRISHVIQPVAVHQPPVPTKTYKWEYIRHGQKVKQKKTMSCGLLARPEGQVKNLDQSYPQQDLLAIRRITFGCVPASGSTVCRRSKQTCLFTKTRRTEEHDSLHRNNKGTYKTELDGRLIRKVAQIKQFLKSRYRRSCRFTTKHESDVGPDGVSRQQLMSDQSVEAVEPVLRVQLQLARTAGQLSVHELLHLARELAKTPLATLQPQEDREESTTGDPKNKVDQLAEQLAAIKTESRRRYRTSRCYSFLRQKLIVEHHEMAHVGYTKTHVLLRYRANWRRMRSEVMCYLVSRKRCQPMKGAINLFECMSLRSGFDHALTVDPYRLCLLLEYLTVCRKPLSTAHLRSNPFGVSPVWLLTLVLAAQEIETAVTVLNVDKRAFLDANHQVNVGQFKTGRRI</sequence>
<feature type="domain" description="Integrase zinc-binding" evidence="2">
    <location>
        <begin position="315"/>
        <end position="365"/>
    </location>
</feature>
<dbReference type="EMBL" id="DF143782">
    <property type="protein sequence ID" value="GAA54202.1"/>
    <property type="molecule type" value="Genomic_DNA"/>
</dbReference>
<proteinExistence type="predicted"/>